<name>A0A915I8Y6_ROMCU</name>
<evidence type="ECO:0000313" key="1">
    <source>
        <dbReference type="Proteomes" id="UP000887565"/>
    </source>
</evidence>
<proteinExistence type="predicted"/>
<dbReference type="AlphaFoldDB" id="A0A915I8Y6"/>
<keyword evidence="1" id="KW-1185">Reference proteome</keyword>
<dbReference type="Proteomes" id="UP000887565">
    <property type="component" value="Unplaced"/>
</dbReference>
<reference evidence="2" key="1">
    <citation type="submission" date="2022-11" db="UniProtKB">
        <authorList>
            <consortium name="WormBaseParasite"/>
        </authorList>
    </citation>
    <scope>IDENTIFICATION</scope>
</reference>
<protein>
    <submittedName>
        <fullName evidence="2">Uncharacterized protein</fullName>
    </submittedName>
</protein>
<dbReference type="WBParaSite" id="nRc.2.0.1.t10327-RA">
    <property type="protein sequence ID" value="nRc.2.0.1.t10327-RA"/>
    <property type="gene ID" value="nRc.2.0.1.g10327"/>
</dbReference>
<sequence length="292" mass="31848">MKYTENALLPLPSSLEHDAFNASQTGDLLRQRGDVVPTDNGSATETVTDEISALIEGNLVFSRGKRVEDVLTVAVTPSRQKCMGGRTSTLEERLVAIYSSWAHWFCCVRVHPFINDYCGNFASKTGTPHIIILLFIASLMSEKGRAHLDRWNYPRKTLSLTDVKHKKINPASPPFNRNVLSPVVAAATFGVDRLLSMAAAAAAAAAAIACCFNKNKYCAANICLNFSTSLLLWVCTQEDDDDDVVVAAAVVNKSGTVGNWTPIEPPEPKKGTDAKPLVKVVEQMPFLFSNKF</sequence>
<evidence type="ECO:0000313" key="2">
    <source>
        <dbReference type="WBParaSite" id="nRc.2.0.1.t10327-RA"/>
    </source>
</evidence>
<accession>A0A915I8Y6</accession>
<organism evidence="1 2">
    <name type="scientific">Romanomermis culicivorax</name>
    <name type="common">Nematode worm</name>
    <dbReference type="NCBI Taxonomy" id="13658"/>
    <lineage>
        <taxon>Eukaryota</taxon>
        <taxon>Metazoa</taxon>
        <taxon>Ecdysozoa</taxon>
        <taxon>Nematoda</taxon>
        <taxon>Enoplea</taxon>
        <taxon>Dorylaimia</taxon>
        <taxon>Mermithida</taxon>
        <taxon>Mermithoidea</taxon>
        <taxon>Mermithidae</taxon>
        <taxon>Romanomermis</taxon>
    </lineage>
</organism>